<dbReference type="STRING" id="1051891.A0A0C3QIW2"/>
<dbReference type="Pfam" id="PF18758">
    <property type="entry name" value="KDZ"/>
    <property type="match status" value="1"/>
</dbReference>
<organism evidence="1 2">
    <name type="scientific">Tulasnella calospora MUT 4182</name>
    <dbReference type="NCBI Taxonomy" id="1051891"/>
    <lineage>
        <taxon>Eukaryota</taxon>
        <taxon>Fungi</taxon>
        <taxon>Dikarya</taxon>
        <taxon>Basidiomycota</taxon>
        <taxon>Agaricomycotina</taxon>
        <taxon>Agaricomycetes</taxon>
        <taxon>Cantharellales</taxon>
        <taxon>Tulasnellaceae</taxon>
        <taxon>Tulasnella</taxon>
    </lineage>
</organism>
<protein>
    <submittedName>
        <fullName evidence="1">Uncharacterized protein</fullName>
    </submittedName>
</protein>
<sequence length="203" mass="22632">SSCHSFKAGDPSRFAHKAGKAVSGVAMVSCARHSFIQPNGTVDLDKGERFAYVDVAFASVLRKQNPLQRHLHTYDIGCKYGIHFKERASARNSLAKDVLISASDFPLDFSIKVPSWHVLGHVLPCVLANNLRYTPLVGRTAGEGVETIWAVMNAHQYATREMTHGHRRDCLTDIFNDYNWVKLCSESMSSNLTWAYAWCSNPS</sequence>
<feature type="non-terminal residue" evidence="1">
    <location>
        <position position="1"/>
    </location>
</feature>
<dbReference type="Proteomes" id="UP000054248">
    <property type="component" value="Unassembled WGS sequence"/>
</dbReference>
<dbReference type="InterPro" id="IPR040521">
    <property type="entry name" value="KDZ"/>
</dbReference>
<name>A0A0C3QIW2_9AGAM</name>
<dbReference type="PANTHER" id="PTHR33104:SF2">
    <property type="entry name" value="CXC3 LIKE CYSTEINE CLUSTER DOMAIN-CONTAINING PROTEIN"/>
    <property type="match status" value="1"/>
</dbReference>
<dbReference type="EMBL" id="KN823017">
    <property type="protein sequence ID" value="KIO26891.1"/>
    <property type="molecule type" value="Genomic_DNA"/>
</dbReference>
<dbReference type="AlphaFoldDB" id="A0A0C3QIW2"/>
<reference evidence="2" key="2">
    <citation type="submission" date="2015-01" db="EMBL/GenBank/DDBJ databases">
        <title>Evolutionary Origins and Diversification of the Mycorrhizal Mutualists.</title>
        <authorList>
            <consortium name="DOE Joint Genome Institute"/>
            <consortium name="Mycorrhizal Genomics Consortium"/>
            <person name="Kohler A."/>
            <person name="Kuo A."/>
            <person name="Nagy L.G."/>
            <person name="Floudas D."/>
            <person name="Copeland A."/>
            <person name="Barry K.W."/>
            <person name="Cichocki N."/>
            <person name="Veneault-Fourrey C."/>
            <person name="LaButti K."/>
            <person name="Lindquist E.A."/>
            <person name="Lipzen A."/>
            <person name="Lundell T."/>
            <person name="Morin E."/>
            <person name="Murat C."/>
            <person name="Riley R."/>
            <person name="Ohm R."/>
            <person name="Sun H."/>
            <person name="Tunlid A."/>
            <person name="Henrissat B."/>
            <person name="Grigoriev I.V."/>
            <person name="Hibbett D.S."/>
            <person name="Martin F."/>
        </authorList>
    </citation>
    <scope>NUCLEOTIDE SEQUENCE [LARGE SCALE GENOMIC DNA]</scope>
    <source>
        <strain evidence="2">MUT 4182</strain>
    </source>
</reference>
<gene>
    <name evidence="1" type="ORF">M407DRAFT_73910</name>
</gene>
<dbReference type="HOGENOM" id="CLU_003703_5_1_1"/>
<dbReference type="PANTHER" id="PTHR33104">
    <property type="entry name" value="SI:DKEY-29D5.2"/>
    <property type="match status" value="1"/>
</dbReference>
<accession>A0A0C3QIW2</accession>
<evidence type="ECO:0000313" key="2">
    <source>
        <dbReference type="Proteomes" id="UP000054248"/>
    </source>
</evidence>
<keyword evidence="2" id="KW-1185">Reference proteome</keyword>
<proteinExistence type="predicted"/>
<evidence type="ECO:0000313" key="1">
    <source>
        <dbReference type="EMBL" id="KIO26891.1"/>
    </source>
</evidence>
<dbReference type="OrthoDB" id="3257768at2759"/>
<reference evidence="1 2" key="1">
    <citation type="submission" date="2014-04" db="EMBL/GenBank/DDBJ databases">
        <authorList>
            <consortium name="DOE Joint Genome Institute"/>
            <person name="Kuo A."/>
            <person name="Girlanda M."/>
            <person name="Perotto S."/>
            <person name="Kohler A."/>
            <person name="Nagy L.G."/>
            <person name="Floudas D."/>
            <person name="Copeland A."/>
            <person name="Barry K.W."/>
            <person name="Cichocki N."/>
            <person name="Veneault-Fourrey C."/>
            <person name="LaButti K."/>
            <person name="Lindquist E.A."/>
            <person name="Lipzen A."/>
            <person name="Lundell T."/>
            <person name="Morin E."/>
            <person name="Murat C."/>
            <person name="Sun H."/>
            <person name="Tunlid A."/>
            <person name="Henrissat B."/>
            <person name="Grigoriev I.V."/>
            <person name="Hibbett D.S."/>
            <person name="Martin F."/>
            <person name="Nordberg H.P."/>
            <person name="Cantor M.N."/>
            <person name="Hua S.X."/>
        </authorList>
    </citation>
    <scope>NUCLEOTIDE SEQUENCE [LARGE SCALE GENOMIC DNA]</scope>
    <source>
        <strain evidence="1 2">MUT 4182</strain>
    </source>
</reference>